<feature type="compositionally biased region" description="Polar residues" evidence="1">
    <location>
        <begin position="89"/>
        <end position="101"/>
    </location>
</feature>
<evidence type="ECO:0000313" key="2">
    <source>
        <dbReference type="EMBL" id="CAB3229779.1"/>
    </source>
</evidence>
<dbReference type="OrthoDB" id="8195429at2759"/>
<proteinExistence type="predicted"/>
<evidence type="ECO:0000313" key="3">
    <source>
        <dbReference type="Proteomes" id="UP000494106"/>
    </source>
</evidence>
<dbReference type="AlphaFoldDB" id="A0A8S0Z9V5"/>
<keyword evidence="3" id="KW-1185">Reference proteome</keyword>
<name>A0A8S0Z9V5_ARCPL</name>
<dbReference type="EMBL" id="CADEBC010000426">
    <property type="protein sequence ID" value="CAB3229779.1"/>
    <property type="molecule type" value="Genomic_DNA"/>
</dbReference>
<accession>A0A8S0Z9V5</accession>
<protein>
    <submittedName>
        <fullName evidence="2">Uncharacterized protein</fullName>
    </submittedName>
</protein>
<reference evidence="2 3" key="1">
    <citation type="submission" date="2020-04" db="EMBL/GenBank/DDBJ databases">
        <authorList>
            <person name="Wallbank WR R."/>
            <person name="Pardo Diaz C."/>
            <person name="Kozak K."/>
            <person name="Martin S."/>
            <person name="Jiggins C."/>
            <person name="Moest M."/>
            <person name="Warren A I."/>
            <person name="Byers J.R.P. K."/>
            <person name="Montejo-Kovacevich G."/>
            <person name="Yen C E."/>
        </authorList>
    </citation>
    <scope>NUCLEOTIDE SEQUENCE [LARGE SCALE GENOMIC DNA]</scope>
</reference>
<sequence length="131" mass="14351">MTISYAISPCIDVNRFPANGKCSSCVRKYEYVNILLSCVINLYDVTQSQMLCRGVSGHKVCGLRAHAPRISFTSKDESDPYELRRKSASSRLGSSPRTSIASDDRDGIALSAKVINSNHMHPDGIQSSEPN</sequence>
<organism evidence="2 3">
    <name type="scientific">Arctia plantaginis</name>
    <name type="common">Wood tiger moth</name>
    <name type="synonym">Phalaena plantaginis</name>
    <dbReference type="NCBI Taxonomy" id="874455"/>
    <lineage>
        <taxon>Eukaryota</taxon>
        <taxon>Metazoa</taxon>
        <taxon>Ecdysozoa</taxon>
        <taxon>Arthropoda</taxon>
        <taxon>Hexapoda</taxon>
        <taxon>Insecta</taxon>
        <taxon>Pterygota</taxon>
        <taxon>Neoptera</taxon>
        <taxon>Endopterygota</taxon>
        <taxon>Lepidoptera</taxon>
        <taxon>Glossata</taxon>
        <taxon>Ditrysia</taxon>
        <taxon>Noctuoidea</taxon>
        <taxon>Erebidae</taxon>
        <taxon>Arctiinae</taxon>
        <taxon>Arctia</taxon>
    </lineage>
</organism>
<evidence type="ECO:0000256" key="1">
    <source>
        <dbReference type="SAM" id="MobiDB-lite"/>
    </source>
</evidence>
<comment type="caution">
    <text evidence="2">The sequence shown here is derived from an EMBL/GenBank/DDBJ whole genome shotgun (WGS) entry which is preliminary data.</text>
</comment>
<dbReference type="Proteomes" id="UP000494106">
    <property type="component" value="Unassembled WGS sequence"/>
</dbReference>
<gene>
    <name evidence="2" type="ORF">APLA_LOCUS3942</name>
</gene>
<feature type="compositionally biased region" description="Basic and acidic residues" evidence="1">
    <location>
        <begin position="74"/>
        <end position="85"/>
    </location>
</feature>
<feature type="region of interest" description="Disordered" evidence="1">
    <location>
        <begin position="74"/>
        <end position="106"/>
    </location>
</feature>